<reference evidence="2 3" key="1">
    <citation type="submission" date="2020-04" db="EMBL/GenBank/DDBJ databases">
        <authorList>
            <person name="De Canck E."/>
        </authorList>
    </citation>
    <scope>NUCLEOTIDE SEQUENCE [LARGE SCALE GENOMIC DNA]</scope>
    <source>
        <strain evidence="2 3">LMG 29542</strain>
    </source>
</reference>
<protein>
    <submittedName>
        <fullName evidence="2">Uncharacterized protein</fullName>
    </submittedName>
</protein>
<keyword evidence="3" id="KW-1185">Reference proteome</keyword>
<dbReference type="RefSeq" id="WP_175230746.1">
    <property type="nucleotide sequence ID" value="NZ_CADIKH010000039.1"/>
</dbReference>
<accession>A0A6J5ERF5</accession>
<proteinExistence type="predicted"/>
<sequence length="69" mass="7688">MDTLKLKCAAMSNESDSDNASSERTTGRGRPVQERNWPWSTGHFDWMDQYCPTPVEIDDANTDGPILAA</sequence>
<organism evidence="2 3">
    <name type="scientific">Paraburkholderia humisilvae</name>
    <dbReference type="NCBI Taxonomy" id="627669"/>
    <lineage>
        <taxon>Bacteria</taxon>
        <taxon>Pseudomonadati</taxon>
        <taxon>Pseudomonadota</taxon>
        <taxon>Betaproteobacteria</taxon>
        <taxon>Burkholderiales</taxon>
        <taxon>Burkholderiaceae</taxon>
        <taxon>Paraburkholderia</taxon>
    </lineage>
</organism>
<dbReference type="Proteomes" id="UP000494363">
    <property type="component" value="Unassembled WGS sequence"/>
</dbReference>
<dbReference type="AlphaFoldDB" id="A0A6J5ERF5"/>
<dbReference type="EMBL" id="CADIKH010000039">
    <property type="protein sequence ID" value="CAB3769079.1"/>
    <property type="molecule type" value="Genomic_DNA"/>
</dbReference>
<evidence type="ECO:0000256" key="1">
    <source>
        <dbReference type="SAM" id="MobiDB-lite"/>
    </source>
</evidence>
<gene>
    <name evidence="2" type="ORF">LMG29542_06031</name>
</gene>
<evidence type="ECO:0000313" key="2">
    <source>
        <dbReference type="EMBL" id="CAB3769079.1"/>
    </source>
</evidence>
<feature type="region of interest" description="Disordered" evidence="1">
    <location>
        <begin position="1"/>
        <end position="38"/>
    </location>
</feature>
<name>A0A6J5ERF5_9BURK</name>
<feature type="compositionally biased region" description="Low complexity" evidence="1">
    <location>
        <begin position="10"/>
        <end position="23"/>
    </location>
</feature>
<evidence type="ECO:0000313" key="3">
    <source>
        <dbReference type="Proteomes" id="UP000494363"/>
    </source>
</evidence>